<name>A0AAE4BUN7_9BACT</name>
<dbReference type="RefSeq" id="WP_309943182.1">
    <property type="nucleotide sequence ID" value="NZ_AP025311.1"/>
</dbReference>
<keyword evidence="2" id="KW-1185">Reference proteome</keyword>
<comment type="caution">
    <text evidence="1">The sequence shown here is derived from an EMBL/GenBank/DDBJ whole genome shotgun (WGS) entry which is preliminary data.</text>
</comment>
<evidence type="ECO:0000313" key="2">
    <source>
        <dbReference type="Proteomes" id="UP001185092"/>
    </source>
</evidence>
<dbReference type="EMBL" id="JAVDQD010000014">
    <property type="protein sequence ID" value="MDR6241961.1"/>
    <property type="molecule type" value="Genomic_DNA"/>
</dbReference>
<gene>
    <name evidence="1" type="ORF">HNQ88_005048</name>
</gene>
<accession>A0AAE4BUN7</accession>
<reference evidence="1" key="1">
    <citation type="submission" date="2023-07" db="EMBL/GenBank/DDBJ databases">
        <title>Genomic Encyclopedia of Type Strains, Phase IV (KMG-IV): sequencing the most valuable type-strain genomes for metagenomic binning, comparative biology and taxonomic classification.</title>
        <authorList>
            <person name="Goeker M."/>
        </authorList>
    </citation>
    <scope>NUCLEOTIDE SEQUENCE</scope>
    <source>
        <strain evidence="1">DSM 26174</strain>
    </source>
</reference>
<protein>
    <submittedName>
        <fullName evidence="1">Uncharacterized protein</fullName>
    </submittedName>
</protein>
<dbReference type="AlphaFoldDB" id="A0AAE4BUN7"/>
<dbReference type="Proteomes" id="UP001185092">
    <property type="component" value="Unassembled WGS sequence"/>
</dbReference>
<evidence type="ECO:0000313" key="1">
    <source>
        <dbReference type="EMBL" id="MDR6241961.1"/>
    </source>
</evidence>
<proteinExistence type="predicted"/>
<sequence>MKYKKITSLQNQTLIDISQQEYGDPTGAFVLLEDNPALEEESIYQDILNFDQELDDLSQQTIAQQMTYLTARLPYGIEIKIRENYILNEEALTTSELFKENNISIKTN</sequence>
<organism evidence="1 2">
    <name type="scientific">Aureibacter tunicatorum</name>
    <dbReference type="NCBI Taxonomy" id="866807"/>
    <lineage>
        <taxon>Bacteria</taxon>
        <taxon>Pseudomonadati</taxon>
        <taxon>Bacteroidota</taxon>
        <taxon>Cytophagia</taxon>
        <taxon>Cytophagales</taxon>
        <taxon>Persicobacteraceae</taxon>
        <taxon>Aureibacter</taxon>
    </lineage>
</organism>